<dbReference type="InterPro" id="IPR035906">
    <property type="entry name" value="MetI-like_sf"/>
</dbReference>
<feature type="transmembrane region" description="Helical" evidence="8">
    <location>
        <begin position="118"/>
        <end position="141"/>
    </location>
</feature>
<keyword evidence="3 8" id="KW-0813">Transport</keyword>
<dbReference type="EMBL" id="QGKL01000016">
    <property type="protein sequence ID" value="PWQ97963.1"/>
    <property type="molecule type" value="Genomic_DNA"/>
</dbReference>
<dbReference type="RefSeq" id="WP_109822468.1">
    <property type="nucleotide sequence ID" value="NZ_QGKL01000016.1"/>
</dbReference>
<feature type="transmembrane region" description="Helical" evidence="8">
    <location>
        <begin position="250"/>
        <end position="271"/>
    </location>
</feature>
<dbReference type="InterPro" id="IPR000515">
    <property type="entry name" value="MetI-like"/>
</dbReference>
<dbReference type="Pfam" id="PF00528">
    <property type="entry name" value="BPD_transp_1"/>
    <property type="match status" value="1"/>
</dbReference>
<keyword evidence="4" id="KW-1003">Cell membrane</keyword>
<feature type="transmembrane region" description="Helical" evidence="8">
    <location>
        <begin position="26"/>
        <end position="44"/>
    </location>
</feature>
<evidence type="ECO:0000256" key="1">
    <source>
        <dbReference type="ARBA" id="ARBA00004651"/>
    </source>
</evidence>
<evidence type="ECO:0000259" key="9">
    <source>
        <dbReference type="PROSITE" id="PS50928"/>
    </source>
</evidence>
<keyword evidence="5 8" id="KW-0812">Transmembrane</keyword>
<dbReference type="OrthoDB" id="9815445at2"/>
<dbReference type="SUPFAM" id="SSF161098">
    <property type="entry name" value="MetI-like"/>
    <property type="match status" value="1"/>
</dbReference>
<evidence type="ECO:0000256" key="2">
    <source>
        <dbReference type="ARBA" id="ARBA00009047"/>
    </source>
</evidence>
<evidence type="ECO:0000256" key="7">
    <source>
        <dbReference type="ARBA" id="ARBA00023136"/>
    </source>
</evidence>
<gene>
    <name evidence="10" type="ORF">DKT75_05395</name>
</gene>
<dbReference type="Gene3D" id="1.10.3720.10">
    <property type="entry name" value="MetI-like"/>
    <property type="match status" value="1"/>
</dbReference>
<evidence type="ECO:0000256" key="3">
    <source>
        <dbReference type="ARBA" id="ARBA00022448"/>
    </source>
</evidence>
<dbReference type="PROSITE" id="PS50928">
    <property type="entry name" value="ABC_TM1"/>
    <property type="match status" value="1"/>
</dbReference>
<name>A0A317CKJ3_9GAMM</name>
<keyword evidence="6 8" id="KW-1133">Transmembrane helix</keyword>
<dbReference type="Proteomes" id="UP000245506">
    <property type="component" value="Unassembled WGS sequence"/>
</dbReference>
<keyword evidence="11" id="KW-1185">Reference proteome</keyword>
<organism evidence="10 11">
    <name type="scientific">Leucothrix arctica</name>
    <dbReference type="NCBI Taxonomy" id="1481894"/>
    <lineage>
        <taxon>Bacteria</taxon>
        <taxon>Pseudomonadati</taxon>
        <taxon>Pseudomonadota</taxon>
        <taxon>Gammaproteobacteria</taxon>
        <taxon>Thiotrichales</taxon>
        <taxon>Thiotrichaceae</taxon>
        <taxon>Leucothrix</taxon>
    </lineage>
</organism>
<dbReference type="PANTHER" id="PTHR32243:SF18">
    <property type="entry name" value="INNER MEMBRANE ABC TRANSPORTER PERMEASE PROTEIN YCJP"/>
    <property type="match status" value="1"/>
</dbReference>
<accession>A0A317CKJ3</accession>
<feature type="transmembrane region" description="Helical" evidence="8">
    <location>
        <begin position="224"/>
        <end position="244"/>
    </location>
</feature>
<dbReference type="InterPro" id="IPR050901">
    <property type="entry name" value="BP-dep_ABC_trans_perm"/>
</dbReference>
<proteinExistence type="inferred from homology"/>
<comment type="similarity">
    <text evidence="2">Belongs to the binding-protein-dependent transport system permease family. MalFG subfamily.</text>
</comment>
<dbReference type="AlphaFoldDB" id="A0A317CKJ3"/>
<comment type="subcellular location">
    <subcellularLocation>
        <location evidence="1 8">Cell membrane</location>
        <topology evidence="1 8">Multi-pass membrane protein</topology>
    </subcellularLocation>
</comment>
<feature type="transmembrane region" description="Helical" evidence="8">
    <location>
        <begin position="81"/>
        <end position="106"/>
    </location>
</feature>
<reference evidence="10 11" key="1">
    <citation type="submission" date="2018-05" db="EMBL/GenBank/DDBJ databases">
        <title>Leucothrix arctica sp. nov., isolated from Arctic seawater.</title>
        <authorList>
            <person name="Choi A."/>
            <person name="Baek K."/>
        </authorList>
    </citation>
    <scope>NUCLEOTIDE SEQUENCE [LARGE SCALE GENOMIC DNA]</scope>
    <source>
        <strain evidence="10 11">IMCC9719</strain>
    </source>
</reference>
<evidence type="ECO:0000256" key="8">
    <source>
        <dbReference type="RuleBase" id="RU363032"/>
    </source>
</evidence>
<evidence type="ECO:0000256" key="6">
    <source>
        <dbReference type="ARBA" id="ARBA00022989"/>
    </source>
</evidence>
<evidence type="ECO:0000313" key="11">
    <source>
        <dbReference type="Proteomes" id="UP000245506"/>
    </source>
</evidence>
<dbReference type="GO" id="GO:0005886">
    <property type="term" value="C:plasma membrane"/>
    <property type="evidence" value="ECO:0007669"/>
    <property type="project" value="UniProtKB-SubCell"/>
</dbReference>
<comment type="caution">
    <text evidence="10">The sequence shown here is derived from an EMBL/GenBank/DDBJ whole genome shotgun (WGS) entry which is preliminary data.</text>
</comment>
<feature type="transmembrane region" description="Helical" evidence="8">
    <location>
        <begin position="195"/>
        <end position="217"/>
    </location>
</feature>
<feature type="transmembrane region" description="Helical" evidence="8">
    <location>
        <begin position="150"/>
        <end position="170"/>
    </location>
</feature>
<evidence type="ECO:0000256" key="5">
    <source>
        <dbReference type="ARBA" id="ARBA00022692"/>
    </source>
</evidence>
<feature type="domain" description="ABC transmembrane type-1" evidence="9">
    <location>
        <begin position="82"/>
        <end position="272"/>
    </location>
</feature>
<protein>
    <submittedName>
        <fullName evidence="10">Sugar ABC transporter permease</fullName>
    </submittedName>
</protein>
<evidence type="ECO:0000313" key="10">
    <source>
        <dbReference type="EMBL" id="PWQ97963.1"/>
    </source>
</evidence>
<sequence length="286" mass="31723">MSTTTVKKPVRTGKYTWNGAMITRTVASYGVALLMFFPIFFMILTSFKTELQAIAVPSLWIFEPTLENYTEVQERSDYFSFAWNSVVTSVGSTILGLMIATPAAYSMAFNPTKQTKNILMWMLSTKMMPAVGALIPIYLLCQKLGLLDNVFALIIIFTLMNLPIMVWMLYTNFKEIPSEILEASRMDGATLWEEFRYVLLPLAMGGLASTGLLCLVLSWNEAFWVLNLTSANAGTLASLVASYSSPEGLFWSKLSAVSVLAIAPIVIFGWFSQKQLVQGLTFGAVK</sequence>
<dbReference type="GO" id="GO:0055085">
    <property type="term" value="P:transmembrane transport"/>
    <property type="evidence" value="ECO:0007669"/>
    <property type="project" value="InterPro"/>
</dbReference>
<evidence type="ECO:0000256" key="4">
    <source>
        <dbReference type="ARBA" id="ARBA00022475"/>
    </source>
</evidence>
<dbReference type="PANTHER" id="PTHR32243">
    <property type="entry name" value="MALTOSE TRANSPORT SYSTEM PERMEASE-RELATED"/>
    <property type="match status" value="1"/>
</dbReference>
<dbReference type="CDD" id="cd06261">
    <property type="entry name" value="TM_PBP2"/>
    <property type="match status" value="1"/>
</dbReference>
<keyword evidence="7 8" id="KW-0472">Membrane</keyword>